<protein>
    <submittedName>
        <fullName evidence="2">Putative membrane protein DUF2306</fullName>
    </submittedName>
</protein>
<dbReference type="Proteomes" id="UP000292685">
    <property type="component" value="Unassembled WGS sequence"/>
</dbReference>
<feature type="transmembrane region" description="Helical" evidence="1">
    <location>
        <begin position="54"/>
        <end position="77"/>
    </location>
</feature>
<feature type="transmembrane region" description="Helical" evidence="1">
    <location>
        <begin position="89"/>
        <end position="112"/>
    </location>
</feature>
<feature type="transmembrane region" description="Helical" evidence="1">
    <location>
        <begin position="186"/>
        <end position="207"/>
    </location>
</feature>
<evidence type="ECO:0000256" key="1">
    <source>
        <dbReference type="SAM" id="Phobius"/>
    </source>
</evidence>
<keyword evidence="1" id="KW-0472">Membrane</keyword>
<keyword evidence="1" id="KW-1133">Transmembrane helix</keyword>
<feature type="transmembrane region" description="Helical" evidence="1">
    <location>
        <begin position="157"/>
        <end position="180"/>
    </location>
</feature>
<dbReference type="InterPro" id="IPR018750">
    <property type="entry name" value="DUF2306_membrane"/>
</dbReference>
<feature type="transmembrane region" description="Helical" evidence="1">
    <location>
        <begin position="124"/>
        <end position="145"/>
    </location>
</feature>
<dbReference type="EMBL" id="SHLA01000001">
    <property type="protein sequence ID" value="RZU63366.1"/>
    <property type="molecule type" value="Genomic_DNA"/>
</dbReference>
<gene>
    <name evidence="2" type="ORF">EV380_2983</name>
</gene>
<comment type="caution">
    <text evidence="2">The sequence shown here is derived from an EMBL/GenBank/DDBJ whole genome shotgun (WGS) entry which is preliminary data.</text>
</comment>
<proteinExistence type="predicted"/>
<name>A0A4V2GA89_9MICC</name>
<dbReference type="OrthoDB" id="4698148at2"/>
<reference evidence="2 3" key="1">
    <citation type="submission" date="2019-02" db="EMBL/GenBank/DDBJ databases">
        <title>Sequencing the genomes of 1000 actinobacteria strains.</title>
        <authorList>
            <person name="Klenk H.-P."/>
        </authorList>
    </citation>
    <scope>NUCLEOTIDE SEQUENCE [LARGE SCALE GENOMIC DNA]</scope>
    <source>
        <strain evidence="2 3">DSM 17364</strain>
    </source>
</reference>
<evidence type="ECO:0000313" key="3">
    <source>
        <dbReference type="Proteomes" id="UP000292685"/>
    </source>
</evidence>
<evidence type="ECO:0000313" key="2">
    <source>
        <dbReference type="EMBL" id="RZU63366.1"/>
    </source>
</evidence>
<sequence length="227" mass="24283">MDTKRRSLRRERLLAAALIFLALVPSLAGAVRLGDVVSGGEVTAANARFHALPVPILLHIVGALAYSILGAFQFLPALRARHPRWHRRVGRYVVVPAGFLVSATGLWMTAVYEMPPVDGAALAAARYAVGVLMGVFLLLGIAAIARKDIPAHGAWMIRAYALALGAGTQVFTSAPFLLIFGEPGVTARAVQMIAGWLINAAVAEWVIRRRRAGAVRPRRAAEASPVR</sequence>
<keyword evidence="3" id="KW-1185">Reference proteome</keyword>
<dbReference type="Pfam" id="PF10067">
    <property type="entry name" value="DUF2306"/>
    <property type="match status" value="1"/>
</dbReference>
<dbReference type="AlphaFoldDB" id="A0A4V2GA89"/>
<accession>A0A4V2GA89</accession>
<dbReference type="RefSeq" id="WP_130451754.1">
    <property type="nucleotide sequence ID" value="NZ_SHLA01000001.1"/>
</dbReference>
<keyword evidence="1" id="KW-0812">Transmembrane</keyword>
<organism evidence="2 3">
    <name type="scientific">Zhihengliuella halotolerans</name>
    <dbReference type="NCBI Taxonomy" id="370736"/>
    <lineage>
        <taxon>Bacteria</taxon>
        <taxon>Bacillati</taxon>
        <taxon>Actinomycetota</taxon>
        <taxon>Actinomycetes</taxon>
        <taxon>Micrococcales</taxon>
        <taxon>Micrococcaceae</taxon>
        <taxon>Zhihengliuella</taxon>
    </lineage>
</organism>